<dbReference type="Proteomes" id="UP000284702">
    <property type="component" value="Unassembled WGS sequence"/>
</dbReference>
<sequence length="136" mass="15523">MADNADTVIARRKSPGRPAFKYGRKAVPKLFKNKTVDYKHRLEAIIKYLPTKTLNEAKENTVWGKRGGKTKDRAMAMLLADSTGAKHPLFLVLKTTKSTVKEVVQENLKKSQEFGKKVWREVLPLQRAHRCQIYGN</sequence>
<gene>
    <name evidence="1" type="ORF">B5M09_010712</name>
</gene>
<evidence type="ECO:0000313" key="2">
    <source>
        <dbReference type="Proteomes" id="UP000284702"/>
    </source>
</evidence>
<accession>A0A425CS90</accession>
<feature type="non-terminal residue" evidence="1">
    <location>
        <position position="136"/>
    </location>
</feature>
<keyword evidence="2" id="KW-1185">Reference proteome</keyword>
<dbReference type="AlphaFoldDB" id="A0A425CS90"/>
<name>A0A425CS90_APHAT</name>
<comment type="caution">
    <text evidence="1">The sequence shown here is derived from an EMBL/GenBank/DDBJ whole genome shotgun (WGS) entry which is preliminary data.</text>
</comment>
<organism evidence="1 2">
    <name type="scientific">Aphanomyces astaci</name>
    <name type="common">Crayfish plague agent</name>
    <dbReference type="NCBI Taxonomy" id="112090"/>
    <lineage>
        <taxon>Eukaryota</taxon>
        <taxon>Sar</taxon>
        <taxon>Stramenopiles</taxon>
        <taxon>Oomycota</taxon>
        <taxon>Saprolegniomycetes</taxon>
        <taxon>Saprolegniales</taxon>
        <taxon>Verrucalvaceae</taxon>
        <taxon>Aphanomyces</taxon>
    </lineage>
</organism>
<proteinExistence type="predicted"/>
<dbReference type="EMBL" id="MZMZ02004129">
    <property type="protein sequence ID" value="RQM19885.1"/>
    <property type="molecule type" value="Genomic_DNA"/>
</dbReference>
<evidence type="ECO:0000313" key="1">
    <source>
        <dbReference type="EMBL" id="RQM19885.1"/>
    </source>
</evidence>
<reference evidence="1" key="1">
    <citation type="submission" date="2018-07" db="EMBL/GenBank/DDBJ databases">
        <title>Annotation of Aphanomyces astaci genome assembly.</title>
        <authorList>
            <person name="Studholme D.J."/>
        </authorList>
    </citation>
    <scope>NUCLEOTIDE SEQUENCE [LARGE SCALE GENOMIC DNA]</scope>
    <source>
        <strain evidence="1">Pc</strain>
    </source>
</reference>
<protein>
    <submittedName>
        <fullName evidence="1">Uncharacterized protein</fullName>
    </submittedName>
</protein>